<gene>
    <name evidence="1" type="ORF">ENU31_01025</name>
</gene>
<sequence length="58" mass="6650">MSGVVIVHVRDDEESLEELILKIKIKRYVEKGVKLLEDATPSEKGFAVRSVNEDRENH</sequence>
<reference evidence="1" key="1">
    <citation type="journal article" date="2020" name="mSystems">
        <title>Genome- and Community-Level Interaction Insights into Carbon Utilization and Element Cycling Functions of Hydrothermarchaeota in Hydrothermal Sediment.</title>
        <authorList>
            <person name="Zhou Z."/>
            <person name="Liu Y."/>
            <person name="Xu W."/>
            <person name="Pan J."/>
            <person name="Luo Z.H."/>
            <person name="Li M."/>
        </authorList>
    </citation>
    <scope>NUCLEOTIDE SEQUENCE [LARGE SCALE GENOMIC DNA]</scope>
    <source>
        <strain evidence="1">SpSt-658</strain>
    </source>
</reference>
<proteinExistence type="predicted"/>
<name>A0A7C4D065_9CREN</name>
<comment type="caution">
    <text evidence="1">The sequence shown here is derived from an EMBL/GenBank/DDBJ whole genome shotgun (WGS) entry which is preliminary data.</text>
</comment>
<dbReference type="EMBL" id="DTCA01000039">
    <property type="protein sequence ID" value="HGM06980.1"/>
    <property type="molecule type" value="Genomic_DNA"/>
</dbReference>
<organism evidence="1">
    <name type="scientific">Ignisphaera aggregans</name>
    <dbReference type="NCBI Taxonomy" id="334771"/>
    <lineage>
        <taxon>Archaea</taxon>
        <taxon>Thermoproteota</taxon>
        <taxon>Thermoprotei</taxon>
        <taxon>Desulfurococcales</taxon>
        <taxon>Desulfurococcaceae</taxon>
        <taxon>Ignisphaera</taxon>
    </lineage>
</organism>
<dbReference type="AlphaFoldDB" id="A0A7C4D065"/>
<accession>A0A7C4D065</accession>
<protein>
    <submittedName>
        <fullName evidence="1">VapB-type antitoxin</fullName>
    </submittedName>
</protein>
<evidence type="ECO:0000313" key="1">
    <source>
        <dbReference type="EMBL" id="HGM06980.1"/>
    </source>
</evidence>